<dbReference type="RefSeq" id="WP_146860533.1">
    <property type="nucleotide sequence ID" value="NZ_BKAU01000001.1"/>
</dbReference>
<keyword evidence="1" id="KW-0732">Signal</keyword>
<dbReference type="OrthoDB" id="947434at2"/>
<dbReference type="AlphaFoldDB" id="A0A512RJH2"/>
<keyword evidence="4" id="KW-1185">Reference proteome</keyword>
<reference evidence="3 4" key="1">
    <citation type="submission" date="2019-07" db="EMBL/GenBank/DDBJ databases">
        <title>Whole genome shotgun sequence of Chitinophaga cymbidii NBRC 109752.</title>
        <authorList>
            <person name="Hosoyama A."/>
            <person name="Uohara A."/>
            <person name="Ohji S."/>
            <person name="Ichikawa N."/>
        </authorList>
    </citation>
    <scope>NUCLEOTIDE SEQUENCE [LARGE SCALE GENOMIC DNA]</scope>
    <source>
        <strain evidence="3 4">NBRC 109752</strain>
    </source>
</reference>
<comment type="caution">
    <text evidence="3">The sequence shown here is derived from an EMBL/GenBank/DDBJ whole genome shotgun (WGS) entry which is preliminary data.</text>
</comment>
<feature type="signal peptide" evidence="1">
    <location>
        <begin position="1"/>
        <end position="19"/>
    </location>
</feature>
<sequence>MKKVMILAALLAPACIIKAQTKIQYGPKAGVNFSVWTGEGSQGAKFKTGFYAGGFVAVPVSKYFIIRPELMYSEEGTDHIAMKYEDKYIRLPLLAQYRHPSGFFLEAGPQLGWLLSTWAYQKNGEPDINAKDVRSQLETHLAFGFGWQLKAGIGFNLRYNAGISGLGDGTGLKSANIGIGAYYAF</sequence>
<dbReference type="Pfam" id="PF13568">
    <property type="entry name" value="OMP_b-brl_2"/>
    <property type="match status" value="1"/>
</dbReference>
<proteinExistence type="predicted"/>
<name>A0A512RJH2_9BACT</name>
<feature type="chain" id="PRO_5021745676" description="Outer membrane protein beta-barrel domain-containing protein" evidence="1">
    <location>
        <begin position="20"/>
        <end position="185"/>
    </location>
</feature>
<evidence type="ECO:0000259" key="2">
    <source>
        <dbReference type="Pfam" id="PF13568"/>
    </source>
</evidence>
<evidence type="ECO:0000313" key="3">
    <source>
        <dbReference type="EMBL" id="GEP95853.1"/>
    </source>
</evidence>
<accession>A0A512RJH2</accession>
<feature type="domain" description="Outer membrane protein beta-barrel" evidence="2">
    <location>
        <begin position="19"/>
        <end position="164"/>
    </location>
</feature>
<dbReference type="Proteomes" id="UP000321436">
    <property type="component" value="Unassembled WGS sequence"/>
</dbReference>
<gene>
    <name evidence="3" type="ORF">CCY01nite_21130</name>
</gene>
<evidence type="ECO:0000256" key="1">
    <source>
        <dbReference type="SAM" id="SignalP"/>
    </source>
</evidence>
<protein>
    <recommendedName>
        <fullName evidence="2">Outer membrane protein beta-barrel domain-containing protein</fullName>
    </recommendedName>
</protein>
<dbReference type="EMBL" id="BKAU01000001">
    <property type="protein sequence ID" value="GEP95853.1"/>
    <property type="molecule type" value="Genomic_DNA"/>
</dbReference>
<evidence type="ECO:0000313" key="4">
    <source>
        <dbReference type="Proteomes" id="UP000321436"/>
    </source>
</evidence>
<organism evidence="3 4">
    <name type="scientific">Chitinophaga cymbidii</name>
    <dbReference type="NCBI Taxonomy" id="1096750"/>
    <lineage>
        <taxon>Bacteria</taxon>
        <taxon>Pseudomonadati</taxon>
        <taxon>Bacteroidota</taxon>
        <taxon>Chitinophagia</taxon>
        <taxon>Chitinophagales</taxon>
        <taxon>Chitinophagaceae</taxon>
        <taxon>Chitinophaga</taxon>
    </lineage>
</organism>
<dbReference type="InterPro" id="IPR025665">
    <property type="entry name" value="Beta-barrel_OMP_2"/>
</dbReference>